<gene>
    <name evidence="4" type="ORF">SAMN05216207_1007177</name>
</gene>
<dbReference type="AlphaFoldDB" id="A0A1I4W5B3"/>
<evidence type="ECO:0000256" key="1">
    <source>
        <dbReference type="ARBA" id="ARBA00023125"/>
    </source>
</evidence>
<dbReference type="InterPro" id="IPR011051">
    <property type="entry name" value="RmlC_Cupin_sf"/>
</dbReference>
<accession>A0A1I4W5B3</accession>
<dbReference type="Pfam" id="PF01381">
    <property type="entry name" value="HTH_3"/>
    <property type="match status" value="1"/>
</dbReference>
<dbReference type="PANTHER" id="PTHR46797">
    <property type="entry name" value="HTH-TYPE TRANSCRIPTIONAL REGULATOR"/>
    <property type="match status" value="1"/>
</dbReference>
<evidence type="ECO:0000313" key="4">
    <source>
        <dbReference type="EMBL" id="SFN08346.1"/>
    </source>
</evidence>
<dbReference type="InterPro" id="IPR014710">
    <property type="entry name" value="RmlC-like_jellyroll"/>
</dbReference>
<organism evidence="4 5">
    <name type="scientific">Pseudonocardia ammonioxydans</name>
    <dbReference type="NCBI Taxonomy" id="260086"/>
    <lineage>
        <taxon>Bacteria</taxon>
        <taxon>Bacillati</taxon>
        <taxon>Actinomycetota</taxon>
        <taxon>Actinomycetes</taxon>
        <taxon>Pseudonocardiales</taxon>
        <taxon>Pseudonocardiaceae</taxon>
        <taxon>Pseudonocardia</taxon>
    </lineage>
</organism>
<feature type="region of interest" description="Disordered" evidence="2">
    <location>
        <begin position="1"/>
        <end position="83"/>
    </location>
</feature>
<dbReference type="PROSITE" id="PS50943">
    <property type="entry name" value="HTH_CROC1"/>
    <property type="match status" value="1"/>
</dbReference>
<sequence length="271" mass="27993">MAEDDTAGDGAVPVVGGPAAGTDGPAPGTNGTAPGTDGPAPGTDSAGPATNGVTGRLAGVRPGHVGSVDPGQGAAQPGAREADTNDLEQIIAARAREHRLLKGLTISALARDVGISKAMLSKIEHAQTSCSLSILKRLAAALEIPVTALFRGADADREAVFTPAGQGALIIRRGSHVGHLYRLLGALRGEHKRLEPLLCTLTEASEVFPVFQHAGTEFLYMLEGVMVYVHGEARYEMRPGDSLIFDGEGPHGPESLITLPVVFLTVTGYPQ</sequence>
<dbReference type="SUPFAM" id="SSF51182">
    <property type="entry name" value="RmlC-like cupins"/>
    <property type="match status" value="1"/>
</dbReference>
<dbReference type="PANTHER" id="PTHR46797:SF1">
    <property type="entry name" value="METHYLPHOSPHONATE SYNTHASE"/>
    <property type="match status" value="1"/>
</dbReference>
<proteinExistence type="predicted"/>
<dbReference type="InterPro" id="IPR013096">
    <property type="entry name" value="Cupin_2"/>
</dbReference>
<name>A0A1I4W5B3_PSUAM</name>
<evidence type="ECO:0000259" key="3">
    <source>
        <dbReference type="PROSITE" id="PS50943"/>
    </source>
</evidence>
<keyword evidence="5" id="KW-1185">Reference proteome</keyword>
<evidence type="ECO:0000313" key="5">
    <source>
        <dbReference type="Proteomes" id="UP000199614"/>
    </source>
</evidence>
<feature type="compositionally biased region" description="Low complexity" evidence="2">
    <location>
        <begin position="8"/>
        <end position="44"/>
    </location>
</feature>
<dbReference type="Proteomes" id="UP000199614">
    <property type="component" value="Unassembled WGS sequence"/>
</dbReference>
<dbReference type="GO" id="GO:0003677">
    <property type="term" value="F:DNA binding"/>
    <property type="evidence" value="ECO:0007669"/>
    <property type="project" value="UniProtKB-KW"/>
</dbReference>
<evidence type="ECO:0000256" key="2">
    <source>
        <dbReference type="SAM" id="MobiDB-lite"/>
    </source>
</evidence>
<dbReference type="InterPro" id="IPR001387">
    <property type="entry name" value="Cro/C1-type_HTH"/>
</dbReference>
<dbReference type="STRING" id="260086.SAMN05216207_1007177"/>
<dbReference type="CDD" id="cd00093">
    <property type="entry name" value="HTH_XRE"/>
    <property type="match status" value="1"/>
</dbReference>
<dbReference type="Gene3D" id="2.60.120.10">
    <property type="entry name" value="Jelly Rolls"/>
    <property type="match status" value="1"/>
</dbReference>
<dbReference type="Pfam" id="PF07883">
    <property type="entry name" value="Cupin_2"/>
    <property type="match status" value="1"/>
</dbReference>
<dbReference type="EMBL" id="FOUY01000007">
    <property type="protein sequence ID" value="SFN08346.1"/>
    <property type="molecule type" value="Genomic_DNA"/>
</dbReference>
<dbReference type="InterPro" id="IPR050807">
    <property type="entry name" value="TransReg_Diox_bact_type"/>
</dbReference>
<dbReference type="InterPro" id="IPR010982">
    <property type="entry name" value="Lambda_DNA-bd_dom_sf"/>
</dbReference>
<feature type="domain" description="HTH cro/C1-type" evidence="3">
    <location>
        <begin position="96"/>
        <end position="149"/>
    </location>
</feature>
<dbReference type="SMART" id="SM00530">
    <property type="entry name" value="HTH_XRE"/>
    <property type="match status" value="1"/>
</dbReference>
<dbReference type="Gene3D" id="1.10.260.40">
    <property type="entry name" value="lambda repressor-like DNA-binding domains"/>
    <property type="match status" value="1"/>
</dbReference>
<dbReference type="SUPFAM" id="SSF47413">
    <property type="entry name" value="lambda repressor-like DNA-binding domains"/>
    <property type="match status" value="1"/>
</dbReference>
<dbReference type="GO" id="GO:0003700">
    <property type="term" value="F:DNA-binding transcription factor activity"/>
    <property type="evidence" value="ECO:0007669"/>
    <property type="project" value="TreeGrafter"/>
</dbReference>
<reference evidence="4 5" key="1">
    <citation type="submission" date="2016-10" db="EMBL/GenBank/DDBJ databases">
        <authorList>
            <person name="de Groot N.N."/>
        </authorList>
    </citation>
    <scope>NUCLEOTIDE SEQUENCE [LARGE SCALE GENOMIC DNA]</scope>
    <source>
        <strain evidence="4 5">CGMCC 4.1877</strain>
    </source>
</reference>
<dbReference type="CDD" id="cd02209">
    <property type="entry name" value="cupin_XRE_C"/>
    <property type="match status" value="1"/>
</dbReference>
<dbReference type="GO" id="GO:0005829">
    <property type="term" value="C:cytosol"/>
    <property type="evidence" value="ECO:0007669"/>
    <property type="project" value="TreeGrafter"/>
</dbReference>
<keyword evidence="1" id="KW-0238">DNA-binding</keyword>
<protein>
    <submittedName>
        <fullName evidence="4">Cupin domain-containing protein</fullName>
    </submittedName>
</protein>